<dbReference type="InterPro" id="IPR016035">
    <property type="entry name" value="Acyl_Trfase/lysoPLipase"/>
</dbReference>
<evidence type="ECO:0000313" key="2">
    <source>
        <dbReference type="Proteomes" id="UP000254133"/>
    </source>
</evidence>
<dbReference type="EMBL" id="UGPZ01000003">
    <property type="protein sequence ID" value="STY93765.1"/>
    <property type="molecule type" value="Genomic_DNA"/>
</dbReference>
<protein>
    <recommendedName>
        <fullName evidence="3">Patatin-like phospholipase</fullName>
    </recommendedName>
</protein>
<gene>
    <name evidence="1" type="ORF">NCTC9426_02499</name>
</gene>
<accession>A0A378PZD5</accession>
<dbReference type="SUPFAM" id="SSF52151">
    <property type="entry name" value="FabD/lysophospholipase-like"/>
    <property type="match status" value="1"/>
</dbReference>
<evidence type="ECO:0008006" key="3">
    <source>
        <dbReference type="Google" id="ProtNLM"/>
    </source>
</evidence>
<evidence type="ECO:0000313" key="1">
    <source>
        <dbReference type="EMBL" id="STY93765.1"/>
    </source>
</evidence>
<proteinExistence type="predicted"/>
<organism evidence="1 2">
    <name type="scientific">Moraxella bovis</name>
    <dbReference type="NCBI Taxonomy" id="476"/>
    <lineage>
        <taxon>Bacteria</taxon>
        <taxon>Pseudomonadati</taxon>
        <taxon>Pseudomonadota</taxon>
        <taxon>Gammaproteobacteria</taxon>
        <taxon>Moraxellales</taxon>
        <taxon>Moraxellaceae</taxon>
        <taxon>Moraxella</taxon>
    </lineage>
</organism>
<reference evidence="1 2" key="1">
    <citation type="submission" date="2018-06" db="EMBL/GenBank/DDBJ databases">
        <authorList>
            <consortium name="Pathogen Informatics"/>
            <person name="Doyle S."/>
        </authorList>
    </citation>
    <scope>NUCLEOTIDE SEQUENCE [LARGE SCALE GENOMIC DNA]</scope>
    <source>
        <strain evidence="1 2">NCTC9426</strain>
    </source>
</reference>
<name>A0A378PZD5_MORBO</name>
<dbReference type="RefSeq" id="WP_115369950.1">
    <property type="nucleotide sequence ID" value="NZ_UGPZ01000003.1"/>
</dbReference>
<dbReference type="Proteomes" id="UP000254133">
    <property type="component" value="Unassembled WGS sequence"/>
</dbReference>
<sequence>MTTNTPPLTKLPYRRALLMAGEGLRFGYYLGIYQALCDTGRRPDLVIGNCGGAMATALLLEALSDLSLTNRQSLAL</sequence>
<dbReference type="AlphaFoldDB" id="A0A378PZD5"/>